<name>A0ABQ3QLL6_9ACTN</name>
<dbReference type="RefSeq" id="WP_189968500.1">
    <property type="nucleotide sequence ID" value="NZ_BMUA01000024.1"/>
</dbReference>
<gene>
    <name evidence="9" type="ORF">Sviol_25170</name>
</gene>
<sequence length="852" mass="87726">MIRIALRTLRFHKGGFIASFIALFFGAAIVIGCGGLFETGLHNAAPPQRLAAAPIVVTGDQKYPGTRRDMFPERIHLDSALTDKIKAVPGVEAAVPDVSFPAALTPGGSKQPGPQVTGHGWSSARLAPERITTGAPPSGTGHVVLDTRLAARTGLAPGQNITLLVHGAARSYVISGLVAGSGDQDTVFLSDQEAGQATGRPGKADSIGVLTAPGADAGQVAGAVKKAVADSGTRLQVLTGDQRGWAENPDVVAKGSKLVTLASVFGGLSAAVTIFVVSSTLGLSIQQRQREMALLRAIGTTPGQLRRLILGETLFIGVIATALACYPGPRIGRFLLGAFSDAGVVPDTIVFRAGLVPVFIGVGAALLTAVASAFIAARAAARTRPTEALAEANLQRRWFSRTRLIFALLFLGGGLALALVTANMDGPTAGSTATPAAMLWTAGFGLLGPALAKAITAMLRGPIRSVSGLAGRLATLNAKARTGRMAGAVMPVMLATGLAIALIYLQTTQSSGSRKAFDDALRADLVVTSVAGGLPLDAVDTIRSQPGVEAASGQIASLGYIEPKNTRPDGTTADDSADPTKVPLLGVTPEGLSRTTAWKPSAGSLDDLRGDTVVLPATFASDSGKHIGDLVPMRLGDGSRVQLKLVATVEGARGYETALLPASLLLQHTDNGLLPQIMVSSASGTSHDQLTRTLSALSTSVPGLRVADRESVSAVHAESDQTQTWMSYLLLGMVVGYATIALVNTQVLATNERRREFMLQRLIGSTRRQVLQMMTVEATLVSVAGIVLGVLVAGLTLVPLSEAVLGSPVPDGSPWIFIGVVVAACALTLATTLLAAMVVLRNGPGDVVGVRE</sequence>
<comment type="subcellular location">
    <subcellularLocation>
        <location evidence="1">Cell membrane</location>
        <topology evidence="1">Multi-pass membrane protein</topology>
    </subcellularLocation>
</comment>
<organism evidence="9 10">
    <name type="scientific">Streptomyces violascens</name>
    <dbReference type="NCBI Taxonomy" id="67381"/>
    <lineage>
        <taxon>Bacteria</taxon>
        <taxon>Bacillati</taxon>
        <taxon>Actinomycetota</taxon>
        <taxon>Actinomycetes</taxon>
        <taxon>Kitasatosporales</taxon>
        <taxon>Streptomycetaceae</taxon>
        <taxon>Streptomyces</taxon>
    </lineage>
</organism>
<evidence type="ECO:0000313" key="9">
    <source>
        <dbReference type="EMBL" id="GHI38109.1"/>
    </source>
</evidence>
<feature type="transmembrane region" description="Helical" evidence="7">
    <location>
        <begin position="404"/>
        <end position="424"/>
    </location>
</feature>
<keyword evidence="2" id="KW-1003">Cell membrane</keyword>
<evidence type="ECO:0000313" key="10">
    <source>
        <dbReference type="Proteomes" id="UP001050808"/>
    </source>
</evidence>
<feature type="transmembrane region" description="Helical" evidence="7">
    <location>
        <begin position="258"/>
        <end position="284"/>
    </location>
</feature>
<feature type="transmembrane region" description="Helical" evidence="7">
    <location>
        <begin position="770"/>
        <end position="795"/>
    </location>
</feature>
<feature type="transmembrane region" description="Helical" evidence="7">
    <location>
        <begin position="305"/>
        <end position="329"/>
    </location>
</feature>
<protein>
    <submittedName>
        <fullName evidence="9">ABC transporter permease</fullName>
    </submittedName>
</protein>
<evidence type="ECO:0000256" key="5">
    <source>
        <dbReference type="ARBA" id="ARBA00023136"/>
    </source>
</evidence>
<feature type="transmembrane region" description="Helical" evidence="7">
    <location>
        <begin position="725"/>
        <end position="749"/>
    </location>
</feature>
<feature type="transmembrane region" description="Helical" evidence="7">
    <location>
        <begin position="485"/>
        <end position="505"/>
    </location>
</feature>
<evidence type="ECO:0000256" key="7">
    <source>
        <dbReference type="SAM" id="Phobius"/>
    </source>
</evidence>
<evidence type="ECO:0000256" key="4">
    <source>
        <dbReference type="ARBA" id="ARBA00022989"/>
    </source>
</evidence>
<dbReference type="EMBL" id="BNDY01000005">
    <property type="protein sequence ID" value="GHI38109.1"/>
    <property type="molecule type" value="Genomic_DNA"/>
</dbReference>
<reference evidence="9" key="1">
    <citation type="submission" date="2024-05" db="EMBL/GenBank/DDBJ databases">
        <title>Whole genome shotgun sequence of Streptomyces violascens NBRC 12920.</title>
        <authorList>
            <person name="Komaki H."/>
            <person name="Tamura T."/>
        </authorList>
    </citation>
    <scope>NUCLEOTIDE SEQUENCE</scope>
    <source>
        <strain evidence="9">NBRC 12920</strain>
    </source>
</reference>
<feature type="region of interest" description="Disordered" evidence="6">
    <location>
        <begin position="561"/>
        <end position="581"/>
    </location>
</feature>
<evidence type="ECO:0000256" key="2">
    <source>
        <dbReference type="ARBA" id="ARBA00022475"/>
    </source>
</evidence>
<dbReference type="PROSITE" id="PS51257">
    <property type="entry name" value="PROKAR_LIPOPROTEIN"/>
    <property type="match status" value="1"/>
</dbReference>
<keyword evidence="4 7" id="KW-1133">Transmembrane helix</keyword>
<feature type="transmembrane region" description="Helical" evidence="7">
    <location>
        <begin position="349"/>
        <end position="376"/>
    </location>
</feature>
<evidence type="ECO:0000256" key="6">
    <source>
        <dbReference type="SAM" id="MobiDB-lite"/>
    </source>
</evidence>
<dbReference type="PANTHER" id="PTHR30287">
    <property type="entry name" value="MEMBRANE COMPONENT OF PREDICTED ABC SUPERFAMILY METABOLITE UPTAKE TRANSPORTER"/>
    <property type="match status" value="1"/>
</dbReference>
<feature type="transmembrane region" description="Helical" evidence="7">
    <location>
        <begin position="16"/>
        <end position="37"/>
    </location>
</feature>
<feature type="domain" description="ABC3 transporter permease C-terminal" evidence="8">
    <location>
        <begin position="264"/>
        <end position="383"/>
    </location>
</feature>
<keyword evidence="3 7" id="KW-0812">Transmembrane</keyword>
<dbReference type="InterPro" id="IPR003838">
    <property type="entry name" value="ABC3_permease_C"/>
</dbReference>
<feature type="transmembrane region" description="Helical" evidence="7">
    <location>
        <begin position="436"/>
        <end position="455"/>
    </location>
</feature>
<evidence type="ECO:0000256" key="1">
    <source>
        <dbReference type="ARBA" id="ARBA00004651"/>
    </source>
</evidence>
<feature type="domain" description="ABC3 transporter permease C-terminal" evidence="8">
    <location>
        <begin position="730"/>
        <end position="841"/>
    </location>
</feature>
<proteinExistence type="predicted"/>
<comment type="caution">
    <text evidence="9">The sequence shown here is derived from an EMBL/GenBank/DDBJ whole genome shotgun (WGS) entry which is preliminary data.</text>
</comment>
<dbReference type="Pfam" id="PF02687">
    <property type="entry name" value="FtsX"/>
    <property type="match status" value="2"/>
</dbReference>
<dbReference type="PANTHER" id="PTHR30287:SF1">
    <property type="entry name" value="INNER MEMBRANE PROTEIN"/>
    <property type="match status" value="1"/>
</dbReference>
<dbReference type="Proteomes" id="UP001050808">
    <property type="component" value="Unassembled WGS sequence"/>
</dbReference>
<keyword evidence="5 7" id="KW-0472">Membrane</keyword>
<evidence type="ECO:0000256" key="3">
    <source>
        <dbReference type="ARBA" id="ARBA00022692"/>
    </source>
</evidence>
<feature type="transmembrane region" description="Helical" evidence="7">
    <location>
        <begin position="815"/>
        <end position="840"/>
    </location>
</feature>
<keyword evidence="10" id="KW-1185">Reference proteome</keyword>
<evidence type="ECO:0000259" key="8">
    <source>
        <dbReference type="Pfam" id="PF02687"/>
    </source>
</evidence>
<dbReference type="InterPro" id="IPR038766">
    <property type="entry name" value="Membrane_comp_ABC_pdt"/>
</dbReference>
<accession>A0ABQ3QLL6</accession>